<reference evidence="2 4" key="1">
    <citation type="journal article" date="2019" name="Sci. Rep.">
        <title>Orb-weaving spider Araneus ventricosus genome elucidates the spidroin gene catalogue.</title>
        <authorList>
            <person name="Kono N."/>
            <person name="Nakamura H."/>
            <person name="Ohtoshi R."/>
            <person name="Moran D.A.P."/>
            <person name="Shinohara A."/>
            <person name="Yoshida Y."/>
            <person name="Fujiwara M."/>
            <person name="Mori M."/>
            <person name="Tomita M."/>
            <person name="Arakawa K."/>
        </authorList>
    </citation>
    <scope>NUCLEOTIDE SEQUENCE [LARGE SCALE GENOMIC DNA]</scope>
</reference>
<organism evidence="2 4">
    <name type="scientific">Araneus ventricosus</name>
    <name type="common">Orbweaver spider</name>
    <name type="synonym">Epeira ventricosa</name>
    <dbReference type="NCBI Taxonomy" id="182803"/>
    <lineage>
        <taxon>Eukaryota</taxon>
        <taxon>Metazoa</taxon>
        <taxon>Ecdysozoa</taxon>
        <taxon>Arthropoda</taxon>
        <taxon>Chelicerata</taxon>
        <taxon>Arachnida</taxon>
        <taxon>Araneae</taxon>
        <taxon>Araneomorphae</taxon>
        <taxon>Entelegynae</taxon>
        <taxon>Araneoidea</taxon>
        <taxon>Araneidae</taxon>
        <taxon>Araneus</taxon>
    </lineage>
</organism>
<evidence type="ECO:0000256" key="1">
    <source>
        <dbReference type="SAM" id="MobiDB-lite"/>
    </source>
</evidence>
<dbReference type="EMBL" id="BGPR01066561">
    <property type="protein sequence ID" value="GBO41087.1"/>
    <property type="molecule type" value="Genomic_DNA"/>
</dbReference>
<feature type="non-terminal residue" evidence="2">
    <location>
        <position position="74"/>
    </location>
</feature>
<sequence length="74" mass="8237">MSLIEGSAKKTFAHPSKPRGKKAKKKPSAEEEEEAEGALLEESPSKIAEDVLKEKMEKIQKEKQVRRQSFAAIA</sequence>
<accession>A0A4Y2WYV1</accession>
<dbReference type="Proteomes" id="UP000499080">
    <property type="component" value="Unassembled WGS sequence"/>
</dbReference>
<keyword evidence="4" id="KW-1185">Reference proteome</keyword>
<proteinExistence type="predicted"/>
<feature type="region of interest" description="Disordered" evidence="1">
    <location>
        <begin position="1"/>
        <end position="47"/>
    </location>
</feature>
<evidence type="ECO:0000313" key="4">
    <source>
        <dbReference type="Proteomes" id="UP000499080"/>
    </source>
</evidence>
<dbReference type="EMBL" id="BGPR01066582">
    <property type="protein sequence ID" value="GBO41097.1"/>
    <property type="molecule type" value="Genomic_DNA"/>
</dbReference>
<feature type="compositionally biased region" description="Basic residues" evidence="1">
    <location>
        <begin position="16"/>
        <end position="26"/>
    </location>
</feature>
<evidence type="ECO:0000313" key="3">
    <source>
        <dbReference type="EMBL" id="GBO41097.1"/>
    </source>
</evidence>
<protein>
    <submittedName>
        <fullName evidence="2">Uncharacterized protein</fullName>
    </submittedName>
</protein>
<evidence type="ECO:0000313" key="2">
    <source>
        <dbReference type="EMBL" id="GBO41087.1"/>
    </source>
</evidence>
<name>A0A4Y2WYV1_ARAVE</name>
<gene>
    <name evidence="3" type="ORF">AVEN_219560_1</name>
    <name evidence="2" type="ORF">AVEN_251113_1</name>
</gene>
<dbReference type="AlphaFoldDB" id="A0A4Y2WYV1"/>
<comment type="caution">
    <text evidence="2">The sequence shown here is derived from an EMBL/GenBank/DDBJ whole genome shotgun (WGS) entry which is preliminary data.</text>
</comment>